<dbReference type="InterPro" id="IPR011004">
    <property type="entry name" value="Trimer_LpxA-like_sf"/>
</dbReference>
<reference evidence="3" key="1">
    <citation type="journal article" date="2019" name="Int. J. Syst. Evol. Microbiol.">
        <title>The Global Catalogue of Microorganisms (GCM) 10K type strain sequencing project: providing services to taxonomists for standard genome sequencing and annotation.</title>
        <authorList>
            <consortium name="The Broad Institute Genomics Platform"/>
            <consortium name="The Broad Institute Genome Sequencing Center for Infectious Disease"/>
            <person name="Wu L."/>
            <person name="Ma J."/>
        </authorList>
    </citation>
    <scope>NUCLEOTIDE SEQUENCE [LARGE SCALE GENOMIC DNA]</scope>
    <source>
        <strain evidence="3">CGMCC 1.12664</strain>
    </source>
</reference>
<dbReference type="Proteomes" id="UP000612855">
    <property type="component" value="Unassembled WGS sequence"/>
</dbReference>
<comment type="caution">
    <text evidence="2">The sequence shown here is derived from an EMBL/GenBank/DDBJ whole genome shotgun (WGS) entry which is preliminary data.</text>
</comment>
<evidence type="ECO:0000313" key="3">
    <source>
        <dbReference type="Proteomes" id="UP000612855"/>
    </source>
</evidence>
<dbReference type="PANTHER" id="PTHR43300:SF11">
    <property type="entry name" value="ACETYLTRANSFERASE RV3034C-RELATED"/>
    <property type="match status" value="1"/>
</dbReference>
<gene>
    <name evidence="2" type="ORF">GCM10011360_08940</name>
</gene>
<organism evidence="2 3">
    <name type="scientific">Primorskyibacter flagellatus</name>
    <dbReference type="NCBI Taxonomy" id="1387277"/>
    <lineage>
        <taxon>Bacteria</taxon>
        <taxon>Pseudomonadati</taxon>
        <taxon>Pseudomonadota</taxon>
        <taxon>Alphaproteobacteria</taxon>
        <taxon>Rhodobacterales</taxon>
        <taxon>Roseobacteraceae</taxon>
        <taxon>Primorskyibacter</taxon>
    </lineage>
</organism>
<keyword evidence="3" id="KW-1185">Reference proteome</keyword>
<protein>
    <submittedName>
        <fullName evidence="2">Uncharacterized protein</fullName>
    </submittedName>
</protein>
<dbReference type="InterPro" id="IPR001451">
    <property type="entry name" value="Hexapep"/>
</dbReference>
<dbReference type="AlphaFoldDB" id="A0A917EDG0"/>
<dbReference type="PANTHER" id="PTHR43300">
    <property type="entry name" value="ACETYLTRANSFERASE"/>
    <property type="match status" value="1"/>
</dbReference>
<dbReference type="CDD" id="cd03349">
    <property type="entry name" value="LbH_XAT"/>
    <property type="match status" value="1"/>
</dbReference>
<accession>A0A917EDG0</accession>
<dbReference type="RefSeq" id="WP_188476469.1">
    <property type="nucleotide sequence ID" value="NZ_BMFJ01000001.1"/>
</dbReference>
<evidence type="ECO:0000256" key="1">
    <source>
        <dbReference type="ARBA" id="ARBA00007274"/>
    </source>
</evidence>
<proteinExistence type="inferred from homology"/>
<dbReference type="InterPro" id="IPR050179">
    <property type="entry name" value="Trans_hexapeptide_repeat"/>
</dbReference>
<dbReference type="EMBL" id="BMFJ01000001">
    <property type="protein sequence ID" value="GGE22667.1"/>
    <property type="molecule type" value="Genomic_DNA"/>
</dbReference>
<dbReference type="Gene3D" id="2.160.10.10">
    <property type="entry name" value="Hexapeptide repeat proteins"/>
    <property type="match status" value="1"/>
</dbReference>
<name>A0A917EDG0_9RHOB</name>
<sequence>MARIEVTDALHRRLDSLSIFQKRTGMRGKPSPKVYPRRWKEGQSIVIRPDSVVEPYSTIAEGDQVPAMGSFTEVASAFPATASFGRFCSVGMKITFIGFRHPVEAASTSSVFFHENREFFTAYARDREAETGRRPAITDPVPTPQPQRGALRIGHDVWIGEGAVLRGGISIGDGAVITGGAVVTKDVAPYTIVGGNPGRVIRTRFPEEICAALQASRWWEIALEDLLRLPMADPEALVNAIAQRGNDLVRVEPLQTPLLELLKRPI</sequence>
<dbReference type="Pfam" id="PF00132">
    <property type="entry name" value="Hexapep"/>
    <property type="match status" value="1"/>
</dbReference>
<dbReference type="SUPFAM" id="SSF51161">
    <property type="entry name" value="Trimeric LpxA-like enzymes"/>
    <property type="match status" value="1"/>
</dbReference>
<evidence type="ECO:0000313" key="2">
    <source>
        <dbReference type="EMBL" id="GGE22667.1"/>
    </source>
</evidence>
<comment type="similarity">
    <text evidence="1">Belongs to the transferase hexapeptide repeat family.</text>
</comment>